<dbReference type="InterPro" id="IPR036291">
    <property type="entry name" value="NAD(P)-bd_dom_sf"/>
</dbReference>
<keyword evidence="6 17" id="KW-0560">Oxidoreductase</keyword>
<dbReference type="Gene3D" id="1.10.1040.50">
    <property type="match status" value="1"/>
</dbReference>
<evidence type="ECO:0000256" key="13">
    <source>
        <dbReference type="ARBA" id="ARBA00049556"/>
    </source>
</evidence>
<keyword evidence="9" id="KW-0576">Peroxisome</keyword>
<keyword evidence="4" id="KW-0276">Fatty acid metabolism</keyword>
<evidence type="ECO:0000259" key="16">
    <source>
        <dbReference type="Pfam" id="PF02737"/>
    </source>
</evidence>
<evidence type="ECO:0000256" key="14">
    <source>
        <dbReference type="RuleBase" id="RU003707"/>
    </source>
</evidence>
<comment type="catalytic activity">
    <reaction evidence="13">
        <text>a (3S)-3-hydroxyacyl-CoA + NAD(+) = a 3-oxoacyl-CoA + NADH + H(+)</text>
        <dbReference type="Rhea" id="RHEA:22432"/>
        <dbReference type="ChEBI" id="CHEBI:15378"/>
        <dbReference type="ChEBI" id="CHEBI:57318"/>
        <dbReference type="ChEBI" id="CHEBI:57540"/>
        <dbReference type="ChEBI" id="CHEBI:57945"/>
        <dbReference type="ChEBI" id="CHEBI:90726"/>
        <dbReference type="EC" id="1.1.1.35"/>
    </reaction>
</comment>
<gene>
    <name evidence="17" type="ORF">FHW18_002506</name>
</gene>
<reference evidence="17 18" key="1">
    <citation type="submission" date="2020-07" db="EMBL/GenBank/DDBJ databases">
        <title>Genomic Encyclopedia of Type Strains, Phase IV (KMG-V): Genome sequencing to study the core and pangenomes of soil and plant-associated prokaryotes.</title>
        <authorList>
            <person name="Whitman W."/>
        </authorList>
    </citation>
    <scope>NUCLEOTIDE SEQUENCE [LARGE SCALE GENOMIC DNA]</scope>
    <source>
        <strain evidence="17 18">SAS40</strain>
    </source>
</reference>
<dbReference type="PANTHER" id="PTHR23309:SF51">
    <property type="entry name" value="3-HYDROXYACYL-COA DEHYDROGENASE-RELATED"/>
    <property type="match status" value="1"/>
</dbReference>
<evidence type="ECO:0000259" key="15">
    <source>
        <dbReference type="Pfam" id="PF00725"/>
    </source>
</evidence>
<evidence type="ECO:0000313" key="17">
    <source>
        <dbReference type="EMBL" id="NYE83235.1"/>
    </source>
</evidence>
<dbReference type="Pfam" id="PF00378">
    <property type="entry name" value="ECH_1"/>
    <property type="match status" value="1"/>
</dbReference>
<dbReference type="SUPFAM" id="SSF52096">
    <property type="entry name" value="ClpP/crotonase"/>
    <property type="match status" value="1"/>
</dbReference>
<dbReference type="FunFam" id="1.10.1040.50:FF:000006">
    <property type="entry name" value="Peroxisomal bifunctional enzyme"/>
    <property type="match status" value="1"/>
</dbReference>
<evidence type="ECO:0000256" key="11">
    <source>
        <dbReference type="ARBA" id="ARBA00023239"/>
    </source>
</evidence>
<dbReference type="Pfam" id="PF02737">
    <property type="entry name" value="3HCDH_N"/>
    <property type="match status" value="1"/>
</dbReference>
<evidence type="ECO:0000256" key="3">
    <source>
        <dbReference type="ARBA" id="ARBA00008750"/>
    </source>
</evidence>
<dbReference type="Gene3D" id="3.90.226.10">
    <property type="entry name" value="2-enoyl-CoA Hydratase, Chain A, domain 1"/>
    <property type="match status" value="1"/>
</dbReference>
<comment type="subcellular location">
    <subcellularLocation>
        <location evidence="1">Peroxisome</location>
    </subcellularLocation>
</comment>
<dbReference type="GO" id="GO:0003857">
    <property type="term" value="F:(3S)-3-hydroxyacyl-CoA dehydrogenase (NAD+) activity"/>
    <property type="evidence" value="ECO:0007669"/>
    <property type="project" value="UniProtKB-EC"/>
</dbReference>
<evidence type="ECO:0000256" key="9">
    <source>
        <dbReference type="ARBA" id="ARBA00023140"/>
    </source>
</evidence>
<evidence type="ECO:0000256" key="7">
    <source>
        <dbReference type="ARBA" id="ARBA00023027"/>
    </source>
</evidence>
<evidence type="ECO:0000256" key="1">
    <source>
        <dbReference type="ARBA" id="ARBA00004275"/>
    </source>
</evidence>
<dbReference type="FunFam" id="3.40.50.720:FF:000009">
    <property type="entry name" value="Fatty oxidation complex, alpha subunit"/>
    <property type="match status" value="1"/>
</dbReference>
<dbReference type="UniPathway" id="UPA00659"/>
<evidence type="ECO:0000256" key="12">
    <source>
        <dbReference type="ARBA" id="ARBA00023268"/>
    </source>
</evidence>
<proteinExistence type="inferred from homology"/>
<keyword evidence="18" id="KW-1185">Reference proteome</keyword>
<keyword evidence="10" id="KW-0413">Isomerase</keyword>
<dbReference type="InterPro" id="IPR008927">
    <property type="entry name" value="6-PGluconate_DH-like_C_sf"/>
</dbReference>
<dbReference type="Pfam" id="PF00725">
    <property type="entry name" value="3HCDH"/>
    <property type="match status" value="2"/>
</dbReference>
<dbReference type="GO" id="GO:0004300">
    <property type="term" value="F:enoyl-CoA hydratase activity"/>
    <property type="evidence" value="ECO:0007669"/>
    <property type="project" value="UniProtKB-ARBA"/>
</dbReference>
<feature type="domain" description="3-hydroxyacyl-CoA dehydrogenase NAD binding" evidence="16">
    <location>
        <begin position="299"/>
        <end position="474"/>
    </location>
</feature>
<keyword evidence="7" id="KW-0520">NAD</keyword>
<comment type="similarity">
    <text evidence="3">In the N-terminal section; belongs to the enoyl-CoA hydratase/isomerase family.</text>
</comment>
<dbReference type="Gene3D" id="3.40.50.720">
    <property type="entry name" value="NAD(P)-binding Rossmann-like Domain"/>
    <property type="match status" value="1"/>
</dbReference>
<accession>A0A7Y9LNF1</accession>
<dbReference type="GO" id="GO:0070403">
    <property type="term" value="F:NAD+ binding"/>
    <property type="evidence" value="ECO:0007669"/>
    <property type="project" value="InterPro"/>
</dbReference>
<dbReference type="GO" id="GO:0016853">
    <property type="term" value="F:isomerase activity"/>
    <property type="evidence" value="ECO:0007669"/>
    <property type="project" value="UniProtKB-KW"/>
</dbReference>
<dbReference type="InterPro" id="IPR018376">
    <property type="entry name" value="Enoyl-CoA_hyd/isom_CS"/>
</dbReference>
<protein>
    <submittedName>
        <fullName evidence="17">3-hydroxyacyl-CoA dehydrogenase</fullName>
        <ecNumber evidence="17">1.1.1.35</ecNumber>
    </submittedName>
</protein>
<evidence type="ECO:0000313" key="18">
    <source>
        <dbReference type="Proteomes" id="UP000542125"/>
    </source>
</evidence>
<keyword evidence="12" id="KW-0511">Multifunctional enzyme</keyword>
<organism evidence="17 18">
    <name type="scientific">Pigmentiphaga litoralis</name>
    <dbReference type="NCBI Taxonomy" id="516702"/>
    <lineage>
        <taxon>Bacteria</taxon>
        <taxon>Pseudomonadati</taxon>
        <taxon>Pseudomonadota</taxon>
        <taxon>Betaproteobacteria</taxon>
        <taxon>Burkholderiales</taxon>
        <taxon>Alcaligenaceae</taxon>
        <taxon>Pigmentiphaga</taxon>
    </lineage>
</organism>
<name>A0A7Y9LNF1_9BURK</name>
<evidence type="ECO:0000256" key="5">
    <source>
        <dbReference type="ARBA" id="ARBA00022963"/>
    </source>
</evidence>
<keyword evidence="11" id="KW-0456">Lyase</keyword>
<dbReference type="EMBL" id="JACBYR010000001">
    <property type="protein sequence ID" value="NYE83235.1"/>
    <property type="molecule type" value="Genomic_DNA"/>
</dbReference>
<dbReference type="CDD" id="cd06558">
    <property type="entry name" value="crotonase-like"/>
    <property type="match status" value="1"/>
</dbReference>
<evidence type="ECO:0000256" key="10">
    <source>
        <dbReference type="ARBA" id="ARBA00023235"/>
    </source>
</evidence>
<dbReference type="GO" id="GO:0006635">
    <property type="term" value="P:fatty acid beta-oxidation"/>
    <property type="evidence" value="ECO:0007669"/>
    <property type="project" value="UniProtKB-UniPathway"/>
</dbReference>
<dbReference type="InterPro" id="IPR006180">
    <property type="entry name" value="3-OHacyl-CoA_DH_CS"/>
</dbReference>
<sequence>MNETTIVHYDVVDTIGVITIDNPPVNALGPGVREGIIDALEQGNADDGVQAFVLIGAGRNFIAGADIRQFGKTRPIGSVVSAAALDASSKPVVAAIHGYALGGGLEHALACHYRLAAPGAKVGLPEVTLGIVPGGGGTQRLTRLIGPEAALDMVVSGRHMGAAEALKLGLLDAIVDEPDLRGAAIRHARSIASARPLPRARDRQNWNEADTAPAVFEARRKALTRKSRHLKAPFKAVDCIEAAVRHSFDDGLAFEQQAFSELEQGAEAKGLRYAFFAEREAAKIPGVQASADLAPVASAAVIGAGTMGSGIAIAYADAGIPVKLLEISPDALERGKARVRDTYATRVKRGSLTQQAMDACLDRIGFVQRYEDIADCDAVVEAVFERMDVKHDVFSKLDAVMKPGALLLTNSSALDIDEIASATRRPQDVAGAHFFAPANVMKLCEVVRGNGTAPDTLLRTMKMGRAMGKVCAVAGSCDGFVANRSRAPMMSEMMIMLEEGATPQQIDRVMTDFGYPMGPFAVNDLSGLDVSYEGRKRRAEANPDYRKLHVPDRLVEMGRLGQKTGAGWYRYEPGDRTPHPDAAVLGVIGAVARELGTAQREFTDTEILHRVLLASVNEACKILEDGKAYRASDIDVMWLYGFGFPRHRGGLMFWADTVGAKDVHAQITEWAQRYGSRWTPSRLLGDIAASGSLLRDATGGTHQKATP</sequence>
<comment type="caution">
    <text evidence="17">The sequence shown here is derived from an EMBL/GenBank/DDBJ whole genome shotgun (WGS) entry which is preliminary data.</text>
</comment>
<dbReference type="EC" id="1.1.1.35" evidence="17"/>
<keyword evidence="5" id="KW-0442">Lipid degradation</keyword>
<dbReference type="InterPro" id="IPR006176">
    <property type="entry name" value="3-OHacyl-CoA_DH_NAD-bd"/>
</dbReference>
<dbReference type="SUPFAM" id="SSF51735">
    <property type="entry name" value="NAD(P)-binding Rossmann-fold domains"/>
    <property type="match status" value="1"/>
</dbReference>
<dbReference type="PROSITE" id="PS00067">
    <property type="entry name" value="3HCDH"/>
    <property type="match status" value="1"/>
</dbReference>
<feature type="domain" description="3-hydroxyacyl-CoA dehydrogenase C-terminal" evidence="15">
    <location>
        <begin position="479"/>
        <end position="571"/>
    </location>
</feature>
<evidence type="ECO:0000256" key="2">
    <source>
        <dbReference type="ARBA" id="ARBA00005005"/>
    </source>
</evidence>
<dbReference type="AlphaFoldDB" id="A0A7Y9LNF1"/>
<comment type="pathway">
    <text evidence="2">Lipid metabolism; fatty acid beta-oxidation.</text>
</comment>
<dbReference type="Proteomes" id="UP000542125">
    <property type="component" value="Unassembled WGS sequence"/>
</dbReference>
<evidence type="ECO:0000256" key="8">
    <source>
        <dbReference type="ARBA" id="ARBA00023098"/>
    </source>
</evidence>
<dbReference type="InterPro" id="IPR029045">
    <property type="entry name" value="ClpP/crotonase-like_dom_sf"/>
</dbReference>
<comment type="similarity">
    <text evidence="14">Belongs to the enoyl-CoA hydratase/isomerase family.</text>
</comment>
<keyword evidence="8" id="KW-0443">Lipid metabolism</keyword>
<dbReference type="SUPFAM" id="SSF48179">
    <property type="entry name" value="6-phosphogluconate dehydrogenase C-terminal domain-like"/>
    <property type="match status" value="2"/>
</dbReference>
<evidence type="ECO:0000256" key="6">
    <source>
        <dbReference type="ARBA" id="ARBA00023002"/>
    </source>
</evidence>
<evidence type="ECO:0000256" key="4">
    <source>
        <dbReference type="ARBA" id="ARBA00022832"/>
    </source>
</evidence>
<dbReference type="PROSITE" id="PS00166">
    <property type="entry name" value="ENOYL_COA_HYDRATASE"/>
    <property type="match status" value="1"/>
</dbReference>
<dbReference type="RefSeq" id="WP_179586733.1">
    <property type="nucleotide sequence ID" value="NZ_JACBYR010000001.1"/>
</dbReference>
<dbReference type="InterPro" id="IPR006108">
    <property type="entry name" value="3HC_DH_C"/>
</dbReference>
<feature type="domain" description="3-hydroxyacyl-CoA dehydrogenase C-terminal" evidence="15">
    <location>
        <begin position="607"/>
        <end position="697"/>
    </location>
</feature>
<dbReference type="InterPro" id="IPR001753">
    <property type="entry name" value="Enoyl-CoA_hydra/iso"/>
</dbReference>
<dbReference type="PANTHER" id="PTHR23309">
    <property type="entry name" value="3-HYDROXYACYL-COA DEHYROGENASE"/>
    <property type="match status" value="1"/>
</dbReference>